<dbReference type="GO" id="GO:0030983">
    <property type="term" value="F:mismatched DNA binding"/>
    <property type="evidence" value="ECO:0007669"/>
    <property type="project" value="InterPro"/>
</dbReference>
<dbReference type="InterPro" id="IPR038973">
    <property type="entry name" value="MutL/Mlh/Pms-like"/>
</dbReference>
<dbReference type="SUPFAM" id="SSF118116">
    <property type="entry name" value="DNA mismatch repair protein MutL"/>
    <property type="match status" value="1"/>
</dbReference>
<evidence type="ECO:0000256" key="1">
    <source>
        <dbReference type="ARBA" id="ARBA00006082"/>
    </source>
</evidence>
<dbReference type="InterPro" id="IPR014790">
    <property type="entry name" value="MutL_C"/>
</dbReference>
<dbReference type="CDD" id="cd16926">
    <property type="entry name" value="HATPase_MutL-MLH-PMS-like"/>
    <property type="match status" value="1"/>
</dbReference>
<dbReference type="SUPFAM" id="SSF54211">
    <property type="entry name" value="Ribosomal protein S5 domain 2-like"/>
    <property type="match status" value="1"/>
</dbReference>
<dbReference type="InterPro" id="IPR014762">
    <property type="entry name" value="DNA_mismatch_repair_CS"/>
</dbReference>
<evidence type="ECO:0000259" key="7">
    <source>
        <dbReference type="SMART" id="SM01340"/>
    </source>
</evidence>
<dbReference type="GO" id="GO:0005524">
    <property type="term" value="F:ATP binding"/>
    <property type="evidence" value="ECO:0007669"/>
    <property type="project" value="InterPro"/>
</dbReference>
<evidence type="ECO:0000259" key="6">
    <source>
        <dbReference type="SMART" id="SM00853"/>
    </source>
</evidence>
<evidence type="ECO:0000256" key="2">
    <source>
        <dbReference type="ARBA" id="ARBA00022763"/>
    </source>
</evidence>
<dbReference type="SMART" id="SM01340">
    <property type="entry name" value="DNA_mis_repair"/>
    <property type="match status" value="1"/>
</dbReference>
<feature type="compositionally biased region" description="Basic and acidic residues" evidence="5">
    <location>
        <begin position="356"/>
        <end position="380"/>
    </location>
</feature>
<dbReference type="Gene3D" id="3.30.1370.100">
    <property type="entry name" value="MutL, C-terminal domain, regulatory subdomain"/>
    <property type="match status" value="1"/>
</dbReference>
<feature type="domain" description="MutL C-terminal dimerisation" evidence="6">
    <location>
        <begin position="501"/>
        <end position="650"/>
    </location>
</feature>
<dbReference type="Gene3D" id="3.30.565.10">
    <property type="entry name" value="Histidine kinase-like ATPase, C-terminal domain"/>
    <property type="match status" value="1"/>
</dbReference>
<reference evidence="9" key="1">
    <citation type="submission" date="2011-07" db="EMBL/GenBank/DDBJ databases">
        <title>Complete genome sequence of Acetobacterium woodii.</title>
        <authorList>
            <person name="Poehlein A."/>
            <person name="Schmidt S."/>
            <person name="Kaster A.-K."/>
            <person name="Goenrich M."/>
            <person name="Vollmers J."/>
            <person name="Thuermer A."/>
            <person name="Gottschalk G."/>
            <person name="Thauer R.K."/>
            <person name="Daniel R."/>
            <person name="Mueller V."/>
        </authorList>
    </citation>
    <scope>NUCLEOTIDE SEQUENCE [LARGE SCALE GENOMIC DNA]</scope>
    <source>
        <strain evidence="9">ATCC 29683 / DSM 1030 / JCM 2381 / KCTC 1655 / WB1</strain>
    </source>
</reference>
<feature type="domain" description="DNA mismatch repair protein S5" evidence="7">
    <location>
        <begin position="208"/>
        <end position="326"/>
    </location>
</feature>
<dbReference type="EMBL" id="CP002987">
    <property type="protein sequence ID" value="AFA48985.1"/>
    <property type="molecule type" value="Genomic_DNA"/>
</dbReference>
<dbReference type="SMART" id="SM00853">
    <property type="entry name" value="MutL_C"/>
    <property type="match status" value="1"/>
</dbReference>
<dbReference type="InterPro" id="IPR042120">
    <property type="entry name" value="MutL_C_dimsub"/>
</dbReference>
<dbReference type="GO" id="GO:0032300">
    <property type="term" value="C:mismatch repair complex"/>
    <property type="evidence" value="ECO:0007669"/>
    <property type="project" value="InterPro"/>
</dbReference>
<dbReference type="KEGG" id="awo:Awo_c22110"/>
<dbReference type="Gene3D" id="3.30.230.10">
    <property type="match status" value="1"/>
</dbReference>
<feature type="region of interest" description="Disordered" evidence="5">
    <location>
        <begin position="356"/>
        <end position="390"/>
    </location>
</feature>
<dbReference type="SUPFAM" id="SSF55874">
    <property type="entry name" value="ATPase domain of HSP90 chaperone/DNA topoisomerase II/histidine kinase"/>
    <property type="match status" value="1"/>
</dbReference>
<dbReference type="InterPro" id="IPR014721">
    <property type="entry name" value="Ribsml_uS5_D2-typ_fold_subgr"/>
</dbReference>
<dbReference type="Gene3D" id="3.30.1540.20">
    <property type="entry name" value="MutL, C-terminal domain, dimerisation subdomain"/>
    <property type="match status" value="1"/>
</dbReference>
<dbReference type="InterPro" id="IPR020667">
    <property type="entry name" value="DNA_mismatch_repair_MutL"/>
</dbReference>
<dbReference type="InterPro" id="IPR037198">
    <property type="entry name" value="MutL_C_sf"/>
</dbReference>
<keyword evidence="9" id="KW-1185">Reference proteome</keyword>
<dbReference type="InterPro" id="IPR042121">
    <property type="entry name" value="MutL_C_regsub"/>
</dbReference>
<dbReference type="FunFam" id="3.30.565.10:FF:000003">
    <property type="entry name" value="DNA mismatch repair endonuclease MutL"/>
    <property type="match status" value="1"/>
</dbReference>
<dbReference type="Pfam" id="PF08676">
    <property type="entry name" value="MutL_C"/>
    <property type="match status" value="1"/>
</dbReference>
<dbReference type="AlphaFoldDB" id="H6LC37"/>
<dbReference type="PANTHER" id="PTHR10073">
    <property type="entry name" value="DNA MISMATCH REPAIR PROTEIN MLH, PMS, MUTL"/>
    <property type="match status" value="1"/>
</dbReference>
<dbReference type="STRING" id="931626.Awo_c22110"/>
<dbReference type="NCBIfam" id="TIGR00585">
    <property type="entry name" value="mutl"/>
    <property type="match status" value="1"/>
</dbReference>
<evidence type="ECO:0000313" key="8">
    <source>
        <dbReference type="EMBL" id="AFA48985.1"/>
    </source>
</evidence>
<evidence type="ECO:0000313" key="9">
    <source>
        <dbReference type="Proteomes" id="UP000007177"/>
    </source>
</evidence>
<feature type="compositionally biased region" description="Basic and acidic residues" evidence="5">
    <location>
        <begin position="451"/>
        <end position="462"/>
    </location>
</feature>
<gene>
    <name evidence="4 8" type="primary">mutL</name>
    <name evidence="8" type="ordered locus">Awo_c22110</name>
</gene>
<dbReference type="GO" id="GO:0140664">
    <property type="term" value="F:ATP-dependent DNA damage sensor activity"/>
    <property type="evidence" value="ECO:0007669"/>
    <property type="project" value="InterPro"/>
</dbReference>
<dbReference type="CDD" id="cd00782">
    <property type="entry name" value="MutL_Trans"/>
    <property type="match status" value="1"/>
</dbReference>
<dbReference type="Pfam" id="PF13589">
    <property type="entry name" value="HATPase_c_3"/>
    <property type="match status" value="1"/>
</dbReference>
<dbReference type="OrthoDB" id="9763467at2"/>
<dbReference type="HOGENOM" id="CLU_004131_4_1_9"/>
<comment type="function">
    <text evidence="4">This protein is involved in the repair of mismatches in DNA. It is required for dam-dependent methyl-directed DNA mismatch repair. May act as a 'molecular matchmaker', a protein that promotes the formation of a stable complex between two or more DNA-binding proteins in an ATP-dependent manner without itself being part of a final effector complex.</text>
</comment>
<reference evidence="8 9" key="2">
    <citation type="journal article" date="2012" name="PLoS ONE">
        <title>An ancient pathway combining carbon dioxide fixation with the generation and utilization of a sodium ion gradient for ATP synthesis.</title>
        <authorList>
            <person name="Poehlein A."/>
            <person name="Schmidt S."/>
            <person name="Kaster A.K."/>
            <person name="Goenrich M."/>
            <person name="Vollmers J."/>
            <person name="Thurmer A."/>
            <person name="Bertsch J."/>
            <person name="Schuchmann K."/>
            <person name="Voigt B."/>
            <person name="Hecker M."/>
            <person name="Daniel R."/>
            <person name="Thauer R.K."/>
            <person name="Gottschalk G."/>
            <person name="Muller V."/>
        </authorList>
    </citation>
    <scope>NUCLEOTIDE SEQUENCE [LARGE SCALE GENOMIC DNA]</scope>
    <source>
        <strain evidence="9">ATCC 29683 / DSM 1030 / JCM 2381 / KCTC 1655 / WB1</strain>
    </source>
</reference>
<protein>
    <recommendedName>
        <fullName evidence="4">DNA mismatch repair protein MutL</fullName>
    </recommendedName>
</protein>
<dbReference type="Proteomes" id="UP000007177">
    <property type="component" value="Chromosome"/>
</dbReference>
<evidence type="ECO:0000256" key="4">
    <source>
        <dbReference type="HAMAP-Rule" id="MF_00149"/>
    </source>
</evidence>
<evidence type="ECO:0000256" key="5">
    <source>
        <dbReference type="SAM" id="MobiDB-lite"/>
    </source>
</evidence>
<dbReference type="InterPro" id="IPR020568">
    <property type="entry name" value="Ribosomal_Su5_D2-typ_SF"/>
</dbReference>
<keyword evidence="2 4" id="KW-0227">DNA damage</keyword>
<dbReference type="RefSeq" id="WP_014356585.1">
    <property type="nucleotide sequence ID" value="NC_016894.1"/>
</dbReference>
<dbReference type="HAMAP" id="MF_00149">
    <property type="entry name" value="DNA_mis_repair"/>
    <property type="match status" value="1"/>
</dbReference>
<dbReference type="PROSITE" id="PS00058">
    <property type="entry name" value="DNA_MISMATCH_REPAIR_1"/>
    <property type="match status" value="1"/>
</dbReference>
<dbReference type="InterPro" id="IPR002099">
    <property type="entry name" value="MutL/Mlh/PMS"/>
</dbReference>
<sequence>MKIKMLNNETINKIAAGEVIIRPVSVVKELMENAIDAGADQIVIIIEAGGKNRITVRDNGCGISYDDLPLAFKRHATSKLDTIEDLENINSLGFRGEALSSVSAVAKVQIITRNDPEELGSLAIFDGGKLINQRVCAYNRGTEITVRDLFFNTPARRKHMEKDKKEELIVRDLAQKIAISHSGIRIQVNCNDRIVLDTKGTGNVIDVVKELYGVDIANNLIPLDYENKPMKLTGFVGNLKTLRNHREDQIFFINGRYIKNNHLAQALDEAYEGYCMKHQHPMGIIFIELPGRMLDVNIHPAKTEIKILNESLVCLLFKQGIRETLRNANLIVDVGGEATQTETLTENKSAAIQTEKAQHREAIDRDSATKNNERSDHLENDSSDQITFENVDNTTALEALKKSVSGEKHKLKQPLNQRVDLVKPHPDFDHCFEETDLENKKTTMIEINKVNNDKNSSEKKPNDTLSNHNNRIAEERSEFQAETNNPRPMKKRVEDLVKMKIVGQLFNVYILLEGEKEIYLLDQHAAHEAFLTKELLDIFDRGEGLPSQGLMTADALKFHPKDLEQVEAKLEDYRKLGFDCDIFGADTLLVRSVPVLLGEPQSADLLKKMIDENIFINDDESLSKSMFSKKMKNKIISMACKAAIKGGQPLTQREIKKLLENLMALENPYTCPHGRPIIMRLKEYELMKLFKRVV</sequence>
<dbReference type="InterPro" id="IPR013507">
    <property type="entry name" value="DNA_mismatch_S5_2-like"/>
</dbReference>
<dbReference type="InterPro" id="IPR036890">
    <property type="entry name" value="HATPase_C_sf"/>
</dbReference>
<accession>H6LC37</accession>
<dbReference type="PANTHER" id="PTHR10073:SF12">
    <property type="entry name" value="DNA MISMATCH REPAIR PROTEIN MLH1"/>
    <property type="match status" value="1"/>
</dbReference>
<dbReference type="GO" id="GO:0016887">
    <property type="term" value="F:ATP hydrolysis activity"/>
    <property type="evidence" value="ECO:0007669"/>
    <property type="project" value="InterPro"/>
</dbReference>
<comment type="similarity">
    <text evidence="1 4">Belongs to the DNA mismatch repair MutL/HexB family.</text>
</comment>
<dbReference type="GO" id="GO:0006298">
    <property type="term" value="P:mismatch repair"/>
    <property type="evidence" value="ECO:0007669"/>
    <property type="project" value="UniProtKB-UniRule"/>
</dbReference>
<feature type="region of interest" description="Disordered" evidence="5">
    <location>
        <begin position="448"/>
        <end position="487"/>
    </location>
</feature>
<evidence type="ECO:0000256" key="3">
    <source>
        <dbReference type="ARBA" id="ARBA00023204"/>
    </source>
</evidence>
<dbReference type="Pfam" id="PF01119">
    <property type="entry name" value="DNA_mis_repair"/>
    <property type="match status" value="1"/>
</dbReference>
<name>H6LC37_ACEWD</name>
<keyword evidence="3 4" id="KW-0234">DNA repair</keyword>
<organism evidence="8 9">
    <name type="scientific">Acetobacterium woodii (strain ATCC 29683 / DSM 1030 / JCM 2381 / KCTC 1655 / WB1)</name>
    <dbReference type="NCBI Taxonomy" id="931626"/>
    <lineage>
        <taxon>Bacteria</taxon>
        <taxon>Bacillati</taxon>
        <taxon>Bacillota</taxon>
        <taxon>Clostridia</taxon>
        <taxon>Eubacteriales</taxon>
        <taxon>Eubacteriaceae</taxon>
        <taxon>Acetobacterium</taxon>
    </lineage>
</organism>
<proteinExistence type="inferred from homology"/>
<dbReference type="eggNOG" id="COG0323">
    <property type="taxonomic scope" value="Bacteria"/>
</dbReference>